<feature type="region of interest" description="Disordered" evidence="1">
    <location>
        <begin position="1"/>
        <end position="22"/>
    </location>
</feature>
<protein>
    <submittedName>
        <fullName evidence="2">Uncharacterized protein</fullName>
    </submittedName>
</protein>
<name>A0ABY2H6W0_9HYPO</name>
<evidence type="ECO:0000313" key="2">
    <source>
        <dbReference type="EMBL" id="TFB03257.1"/>
    </source>
</evidence>
<feature type="compositionally biased region" description="Basic and acidic residues" evidence="1">
    <location>
        <begin position="394"/>
        <end position="422"/>
    </location>
</feature>
<organism evidence="2 3">
    <name type="scientific">Trichoderma ghanense</name>
    <dbReference type="NCBI Taxonomy" id="65468"/>
    <lineage>
        <taxon>Eukaryota</taxon>
        <taxon>Fungi</taxon>
        <taxon>Dikarya</taxon>
        <taxon>Ascomycota</taxon>
        <taxon>Pezizomycotina</taxon>
        <taxon>Sordariomycetes</taxon>
        <taxon>Hypocreomycetidae</taxon>
        <taxon>Hypocreales</taxon>
        <taxon>Hypocreaceae</taxon>
        <taxon>Trichoderma</taxon>
    </lineage>
</organism>
<keyword evidence="3" id="KW-1185">Reference proteome</keyword>
<comment type="caution">
    <text evidence="2">The sequence shown here is derived from an EMBL/GenBank/DDBJ whole genome shotgun (WGS) entry which is preliminary data.</text>
</comment>
<reference evidence="2 3" key="1">
    <citation type="submission" date="2018-01" db="EMBL/GenBank/DDBJ databases">
        <title>Genome characterization of the sugarcane-associated fungus Trichoderma ghanense CCMA-1212 and their application in lignocelulose bioconversion.</title>
        <authorList>
            <person name="Steindorff A.S."/>
            <person name="Mendes T.D."/>
            <person name="Vilela E.S.D."/>
            <person name="Rodrigues D.S."/>
            <person name="Formighieri E.F."/>
            <person name="Melo I.S."/>
            <person name="Favaro L.C.L."/>
        </authorList>
    </citation>
    <scope>NUCLEOTIDE SEQUENCE [LARGE SCALE GENOMIC DNA]</scope>
    <source>
        <strain evidence="2 3">CCMA-1212</strain>
    </source>
</reference>
<feature type="compositionally biased region" description="Polar residues" evidence="1">
    <location>
        <begin position="338"/>
        <end position="360"/>
    </location>
</feature>
<feature type="region of interest" description="Disordered" evidence="1">
    <location>
        <begin position="227"/>
        <end position="326"/>
    </location>
</feature>
<dbReference type="RefSeq" id="XP_073559458.1">
    <property type="nucleotide sequence ID" value="XM_073701568.1"/>
</dbReference>
<feature type="compositionally biased region" description="Basic residues" evidence="1">
    <location>
        <begin position="1"/>
        <end position="13"/>
    </location>
</feature>
<feature type="region of interest" description="Disordered" evidence="1">
    <location>
        <begin position="159"/>
        <end position="178"/>
    </location>
</feature>
<accession>A0ABY2H6W0</accession>
<sequence>MPRRRPRAPRPRGAHNLGPFEKPGDPYRMSHIIKWAKYGVGDSDRLWGSYWERFNTVQIPIFGETDYFNYALEIAKLAKGSEEEFERIYKQRNKERMGEFLELLVKADDRAFWKYEEFPCEDAADKICAVCRTGALEDFARLLKGIAFGWEADTVHDAQPDGHLSECEEGNQSSDSYAGSDYGYWTREREVSAEWKDPKFRAEMAACVEPLGVLFFQPSTGATFQPFAGATSKDDAEVTKSTPYATADEGPSVQKQPPLLPGGASAAEEDEEKQDDTVEKQTQRSHNVDDREHQRHNSETLTTPSTSASAFPIEGMTDQKATGAGFRPDSRVYECKLQQQQGATALSTASRGLSSTQKPQNGRVAMKRARPDDDSDQNHANNDSDDNHKRRKTERFATRKAEDKSEATGDKRGCRQRGKEKSSPPLVQPTASGVTNTRSRRRNGAFTLWELDSLGRPRAIS</sequence>
<feature type="region of interest" description="Disordered" evidence="1">
    <location>
        <begin position="338"/>
        <end position="445"/>
    </location>
</feature>
<dbReference type="GeneID" id="300576018"/>
<feature type="compositionally biased region" description="Basic and acidic residues" evidence="1">
    <location>
        <begin position="275"/>
        <end position="298"/>
    </location>
</feature>
<gene>
    <name evidence="2" type="ORF">CCMA1212_004253</name>
</gene>
<evidence type="ECO:0000256" key="1">
    <source>
        <dbReference type="SAM" id="MobiDB-lite"/>
    </source>
</evidence>
<evidence type="ECO:0000313" key="3">
    <source>
        <dbReference type="Proteomes" id="UP001642720"/>
    </source>
</evidence>
<dbReference type="Proteomes" id="UP001642720">
    <property type="component" value="Unassembled WGS sequence"/>
</dbReference>
<feature type="compositionally biased region" description="Polar residues" evidence="1">
    <location>
        <begin position="299"/>
        <end position="309"/>
    </location>
</feature>
<proteinExistence type="predicted"/>
<dbReference type="EMBL" id="PPTA01000005">
    <property type="protein sequence ID" value="TFB03257.1"/>
    <property type="molecule type" value="Genomic_DNA"/>
</dbReference>